<evidence type="ECO:0000313" key="1">
    <source>
        <dbReference type="EMBL" id="KAJ6636969.1"/>
    </source>
</evidence>
<reference evidence="1" key="1">
    <citation type="submission" date="2022-07" db="EMBL/GenBank/DDBJ databases">
        <authorList>
            <person name="Trinca V."/>
            <person name="Uliana J.V.C."/>
            <person name="Torres T.T."/>
            <person name="Ward R.J."/>
            <person name="Monesi N."/>
        </authorList>
    </citation>
    <scope>NUCLEOTIDE SEQUENCE</scope>
    <source>
        <strain evidence="1">HSMRA1968</strain>
        <tissue evidence="1">Whole embryos</tissue>
    </source>
</reference>
<dbReference type="AlphaFoldDB" id="A0A9Q0MTR8"/>
<name>A0A9Q0MTR8_9DIPT</name>
<keyword evidence="2" id="KW-1185">Reference proteome</keyword>
<sequence length="125" mass="14230">MQADLVLINKWLKGNLLVLNTGKTKFMIPCRSTRMAMTIRNFGIKLNIDGEDIEQLNDYLIMFVYKVINGLTRNDYALTLVGIRLSFVPWMPSSLLGRHLVYADDSMDSGINKRVKDVESETSVD</sequence>
<dbReference type="EMBL" id="WJQU01000003">
    <property type="protein sequence ID" value="KAJ6636969.1"/>
    <property type="molecule type" value="Genomic_DNA"/>
</dbReference>
<evidence type="ECO:0000313" key="2">
    <source>
        <dbReference type="Proteomes" id="UP001151699"/>
    </source>
</evidence>
<organism evidence="1 2">
    <name type="scientific">Pseudolycoriella hygida</name>
    <dbReference type="NCBI Taxonomy" id="35572"/>
    <lineage>
        <taxon>Eukaryota</taxon>
        <taxon>Metazoa</taxon>
        <taxon>Ecdysozoa</taxon>
        <taxon>Arthropoda</taxon>
        <taxon>Hexapoda</taxon>
        <taxon>Insecta</taxon>
        <taxon>Pterygota</taxon>
        <taxon>Neoptera</taxon>
        <taxon>Endopterygota</taxon>
        <taxon>Diptera</taxon>
        <taxon>Nematocera</taxon>
        <taxon>Sciaroidea</taxon>
        <taxon>Sciaridae</taxon>
        <taxon>Pseudolycoriella</taxon>
    </lineage>
</organism>
<dbReference type="Proteomes" id="UP001151699">
    <property type="component" value="Chromosome X"/>
</dbReference>
<gene>
    <name evidence="1" type="ORF">Bhyg_09695</name>
</gene>
<protein>
    <submittedName>
        <fullName evidence="1">Uncharacterized protein</fullName>
    </submittedName>
</protein>
<comment type="caution">
    <text evidence="1">The sequence shown here is derived from an EMBL/GenBank/DDBJ whole genome shotgun (WGS) entry which is preliminary data.</text>
</comment>
<accession>A0A9Q0MTR8</accession>
<proteinExistence type="predicted"/>